<sequence>MADIVNPVTINPSTAIDATTDNANTNTIPGESIGNALENNNFKSKEAQQNAVRKPPIM</sequence>
<evidence type="ECO:0000313" key="1">
    <source>
        <dbReference type="EMBL" id="KAG2196209.1"/>
    </source>
</evidence>
<name>A0A8H7UZL1_9FUNG</name>
<organism evidence="1 2">
    <name type="scientific">Mucor plumbeus</name>
    <dbReference type="NCBI Taxonomy" id="97098"/>
    <lineage>
        <taxon>Eukaryota</taxon>
        <taxon>Fungi</taxon>
        <taxon>Fungi incertae sedis</taxon>
        <taxon>Mucoromycota</taxon>
        <taxon>Mucoromycotina</taxon>
        <taxon>Mucoromycetes</taxon>
        <taxon>Mucorales</taxon>
        <taxon>Mucorineae</taxon>
        <taxon>Mucoraceae</taxon>
        <taxon>Mucor</taxon>
    </lineage>
</organism>
<dbReference type="AlphaFoldDB" id="A0A8H7UZL1"/>
<protein>
    <submittedName>
        <fullName evidence="1">Uncharacterized protein</fullName>
    </submittedName>
</protein>
<keyword evidence="2" id="KW-1185">Reference proteome</keyword>
<evidence type="ECO:0000313" key="2">
    <source>
        <dbReference type="Proteomes" id="UP000650833"/>
    </source>
</evidence>
<accession>A0A8H7UZL1</accession>
<reference evidence="1" key="1">
    <citation type="submission" date="2020-12" db="EMBL/GenBank/DDBJ databases">
        <title>Metabolic potential, ecology and presence of endohyphal bacteria is reflected in genomic diversity of Mucoromycotina.</title>
        <authorList>
            <person name="Muszewska A."/>
            <person name="Okrasinska A."/>
            <person name="Steczkiewicz K."/>
            <person name="Drgas O."/>
            <person name="Orlowska M."/>
            <person name="Perlinska-Lenart U."/>
            <person name="Aleksandrzak-Piekarczyk T."/>
            <person name="Szatraj K."/>
            <person name="Zielenkiewicz U."/>
            <person name="Pilsyk S."/>
            <person name="Malc E."/>
            <person name="Mieczkowski P."/>
            <person name="Kruszewska J.S."/>
            <person name="Biernat P."/>
            <person name="Pawlowska J."/>
        </authorList>
    </citation>
    <scope>NUCLEOTIDE SEQUENCE</scope>
    <source>
        <strain evidence="1">CBS 226.32</strain>
    </source>
</reference>
<comment type="caution">
    <text evidence="1">The sequence shown here is derived from an EMBL/GenBank/DDBJ whole genome shotgun (WGS) entry which is preliminary data.</text>
</comment>
<dbReference type="EMBL" id="JAEPRC010000487">
    <property type="protein sequence ID" value="KAG2196209.1"/>
    <property type="molecule type" value="Genomic_DNA"/>
</dbReference>
<gene>
    <name evidence="1" type="ORF">INT46_001706</name>
</gene>
<dbReference type="Proteomes" id="UP000650833">
    <property type="component" value="Unassembled WGS sequence"/>
</dbReference>
<proteinExistence type="predicted"/>